<evidence type="ECO:0000313" key="3">
    <source>
        <dbReference type="Proteomes" id="UP001190700"/>
    </source>
</evidence>
<dbReference type="SMART" id="SM00261">
    <property type="entry name" value="FU"/>
    <property type="match status" value="1"/>
</dbReference>
<feature type="compositionally biased region" description="Basic residues" evidence="1">
    <location>
        <begin position="1183"/>
        <end position="1194"/>
    </location>
</feature>
<feature type="compositionally biased region" description="Low complexity" evidence="1">
    <location>
        <begin position="311"/>
        <end position="323"/>
    </location>
</feature>
<feature type="compositionally biased region" description="Pro residues" evidence="1">
    <location>
        <begin position="723"/>
        <end position="738"/>
    </location>
</feature>
<feature type="region of interest" description="Disordered" evidence="1">
    <location>
        <begin position="276"/>
        <end position="354"/>
    </location>
</feature>
<feature type="region of interest" description="Disordered" evidence="1">
    <location>
        <begin position="110"/>
        <end position="132"/>
    </location>
</feature>
<dbReference type="PANTHER" id="PTHR48148">
    <property type="entry name" value="KERATINOCYTE PROLINE-RICH PROTEIN"/>
    <property type="match status" value="1"/>
</dbReference>
<proteinExistence type="predicted"/>
<reference evidence="2 3" key="1">
    <citation type="journal article" date="2015" name="Genome Biol. Evol.">
        <title>Comparative Genomics of a Bacterivorous Green Alga Reveals Evolutionary Causalities and Consequences of Phago-Mixotrophic Mode of Nutrition.</title>
        <authorList>
            <person name="Burns J.A."/>
            <person name="Paasch A."/>
            <person name="Narechania A."/>
            <person name="Kim E."/>
        </authorList>
    </citation>
    <scope>NUCLEOTIDE SEQUENCE [LARGE SCALE GENOMIC DNA]</scope>
    <source>
        <strain evidence="2 3">PLY_AMNH</strain>
    </source>
</reference>
<feature type="region of interest" description="Disordered" evidence="1">
    <location>
        <begin position="800"/>
        <end position="825"/>
    </location>
</feature>
<evidence type="ECO:0000256" key="1">
    <source>
        <dbReference type="SAM" id="MobiDB-lite"/>
    </source>
</evidence>
<dbReference type="InterPro" id="IPR006212">
    <property type="entry name" value="Furin_repeat"/>
</dbReference>
<dbReference type="SUPFAM" id="SSF57184">
    <property type="entry name" value="Growth factor receptor domain"/>
    <property type="match status" value="1"/>
</dbReference>
<dbReference type="Proteomes" id="UP001190700">
    <property type="component" value="Unassembled WGS sequence"/>
</dbReference>
<feature type="compositionally biased region" description="Pro residues" evidence="1">
    <location>
        <begin position="288"/>
        <end position="310"/>
    </location>
</feature>
<feature type="compositionally biased region" description="Pro residues" evidence="1">
    <location>
        <begin position="1318"/>
        <end position="1327"/>
    </location>
</feature>
<feature type="region of interest" description="Disordered" evidence="1">
    <location>
        <begin position="1008"/>
        <end position="1352"/>
    </location>
</feature>
<sequence>AACLKAAGKINDAVAQGNFSNTFNHLASFLDDPLVTNAVFPWGGEAQIGGLAQSTMICLSTFDLGDALAAIKYTLHWEWFLAQLRAKSFDVRTSMQHGTTVVDGGLFTAPPPNPPWAPPKPPPSTTLPAFSSHAACPPSPHLLTTHHCAAAPPEPTASSRPPLDPWHSVRFRGSWDIETMTTPNDYAMADLLPELVGAPVITIELWLTMYDVRTNQVVLHTFDGERTGLYVGMASQSRKVLQFCLYTDCVFASGLKYNTSHHVVLTFDSTVKRRQHRHLAQTSLVPASPSPPPPPAAATVVEPPPFPPPADANSSDSSPEPSSGNATAEDLPPSPSPPPPMPPPGQPPPTQTYMKISIYTPSDDTLTEGDTYAEVDISHLGQFQWIFGAEHCSDYTSGYTPSCSRLEYHSYLDGKVDNIRVWVNSRSDADLQETRFHRIEACGNGLLVDWVMDDGIVDSSGNSTVASWTARDACRNGQPFIWLNNPGLQWDDPIVIMCDPSCKKCVGPDVTDCTECYDEVFFYEGACVNVCPSTSIVEGYTCYGLKPPAAFLRNTASAPDIPAPPTPPSPSPILAPPPEHCGSCDADVDIAGFSVDTFQSVQEYAFREVIAAEGRVQLEVVVVEDVLPVEHSPPPLARRLAQSSEDVAQRQQEVMIQTNVYVNEMQDIEPVRVRLFLSYTTGRCWRRSERLWALMHPNRPRGFGGLLGVAPDASQPSTWLRRPPGPLPPPAPLQPPKSPETASEAEADILLDPVLLGGASACFLALVAAAGVLFFYQRRRALKDAALKRAQAMLQDIEKEDQEESGLLGAPSKAWGGDGKDPGELAVEEEELPGNLRDRLKKRSQIATDEMKAQIQQQNAAPEDDVFKQFLPADKRGEGEDAARGGPQGAVQLASLAMKGGTGALSGSKEMQDAFAALNIPNMDEPETDQSIIRDLMDDVLDKVELLEKDRLEQDQAFGQEGIDKLMRARSAKHKRQLEDLQKIKARFLQRTAEIYGNDSDALGAVHRRAGLGAEDPSADDPMRAAGIRPAVTAQLARGRGGARGRGAGRGRGRGRGGSHGSSAAPSEPSEQDEAPEVQVDARTRESLSVFAAVEDMGGDDAGTSVGPKLSSTFQDEEAAAEHQWTALDQFLEPAARPTSARPDTRGAPPVSPPSSSPPTSPQDDDPGATAPRPRAARPASAHAKREKKERKERKAPPPPPGGSLGRKAFTGIPEDDSPGSSRPAKPKAPAWTDTADQADDSHEAPPSPQRSANAWGSAPPGPPGAPPGVQPPGAPPGVRPPGAPPGVRPPAPPGIQPPAQSAPPVAPPSAPQGVQSPPQPNRPPAAPHAFMMEAPSEANAAPPMPPQVDPARMQSDDLMDTYLQAYRSGAGTASSNAPDPFASMQMPAFNTPPADNETPNELLNSYMSAYRTAAGQPGMAAGQGGPPPVPDVQAGANGDLLSSYMAAYQSMAPNPYGALRLPQTPMAPPPSAPNPYSAPRHLPQIHMMPFMQNNSLVLEEADVPDMASQYMAAYNEAVGGTMRK</sequence>
<feature type="compositionally biased region" description="Basic residues" evidence="1">
    <location>
        <begin position="1041"/>
        <end position="1057"/>
    </location>
</feature>
<comment type="caution">
    <text evidence="2">The sequence shown here is derived from an EMBL/GenBank/DDBJ whole genome shotgun (WGS) entry which is preliminary data.</text>
</comment>
<feature type="region of interest" description="Disordered" evidence="1">
    <location>
        <begin position="714"/>
        <end position="743"/>
    </location>
</feature>
<feature type="compositionally biased region" description="Pro residues" evidence="1">
    <location>
        <begin position="1260"/>
        <end position="1311"/>
    </location>
</feature>
<gene>
    <name evidence="2" type="ORF">CYMTET_50188</name>
</gene>
<evidence type="ECO:0000313" key="2">
    <source>
        <dbReference type="EMBL" id="KAK3239915.1"/>
    </source>
</evidence>
<organism evidence="2 3">
    <name type="scientific">Cymbomonas tetramitiformis</name>
    <dbReference type="NCBI Taxonomy" id="36881"/>
    <lineage>
        <taxon>Eukaryota</taxon>
        <taxon>Viridiplantae</taxon>
        <taxon>Chlorophyta</taxon>
        <taxon>Pyramimonadophyceae</taxon>
        <taxon>Pyramimonadales</taxon>
        <taxon>Pyramimonadaceae</taxon>
        <taxon>Cymbomonas</taxon>
    </lineage>
</organism>
<feature type="compositionally biased region" description="Pro residues" evidence="1">
    <location>
        <begin position="110"/>
        <end position="125"/>
    </location>
</feature>
<feature type="non-terminal residue" evidence="2">
    <location>
        <position position="1"/>
    </location>
</feature>
<feature type="compositionally biased region" description="Low complexity" evidence="1">
    <location>
        <begin position="1168"/>
        <end position="1182"/>
    </location>
</feature>
<protein>
    <submittedName>
        <fullName evidence="2">Uncharacterized protein</fullName>
    </submittedName>
</protein>
<feature type="compositionally biased region" description="Pro residues" evidence="1">
    <location>
        <begin position="1150"/>
        <end position="1161"/>
    </location>
</feature>
<feature type="region of interest" description="Disordered" evidence="1">
    <location>
        <begin position="556"/>
        <end position="576"/>
    </location>
</feature>
<dbReference type="EMBL" id="LGRX02033784">
    <property type="protein sequence ID" value="KAK3239915.1"/>
    <property type="molecule type" value="Genomic_DNA"/>
</dbReference>
<accession>A0AAE0BQ88</accession>
<feature type="compositionally biased region" description="Pro residues" evidence="1">
    <location>
        <begin position="332"/>
        <end position="350"/>
    </location>
</feature>
<dbReference type="CDD" id="cd00064">
    <property type="entry name" value="FU"/>
    <property type="match status" value="1"/>
</dbReference>
<dbReference type="Gene3D" id="2.10.220.10">
    <property type="entry name" value="Hormone Receptor, Insulin-like Growth Factor Receptor 1, Chain A, domain 2"/>
    <property type="match status" value="1"/>
</dbReference>
<dbReference type="InterPro" id="IPR009030">
    <property type="entry name" value="Growth_fac_rcpt_cys_sf"/>
</dbReference>
<dbReference type="PANTHER" id="PTHR48148:SF3">
    <property type="entry name" value="KERATINOCYTE PROLINE-RICH PROTEIN"/>
    <property type="match status" value="1"/>
</dbReference>
<name>A0AAE0BQ88_9CHLO</name>
<keyword evidence="3" id="KW-1185">Reference proteome</keyword>
<feature type="compositionally biased region" description="Pro residues" evidence="1">
    <location>
        <begin position="561"/>
        <end position="576"/>
    </location>
</feature>